<dbReference type="EMBL" id="JACIIX010000018">
    <property type="protein sequence ID" value="MBB6212191.1"/>
    <property type="molecule type" value="Genomic_DNA"/>
</dbReference>
<dbReference type="Proteomes" id="UP000544872">
    <property type="component" value="Unassembled WGS sequence"/>
</dbReference>
<accession>A0A7X0DNK2</accession>
<dbReference type="RefSeq" id="WP_184265697.1">
    <property type="nucleotide sequence ID" value="NZ_JACIIX010000018.1"/>
</dbReference>
<dbReference type="CDD" id="cd03522">
    <property type="entry name" value="MoeA_like"/>
    <property type="match status" value="1"/>
</dbReference>
<evidence type="ECO:0000259" key="1">
    <source>
        <dbReference type="SMART" id="SM00852"/>
    </source>
</evidence>
<evidence type="ECO:0000313" key="3">
    <source>
        <dbReference type="Proteomes" id="UP000544872"/>
    </source>
</evidence>
<protein>
    <submittedName>
        <fullName evidence="2">Molybdenum cofactor cytidylyltransferase</fullName>
        <ecNumber evidence="2">2.7.7.76</ecNumber>
    </submittedName>
</protein>
<dbReference type="GO" id="GO:0061602">
    <property type="term" value="F:molybdenum cofactor cytidylyltransferase activity"/>
    <property type="evidence" value="ECO:0007669"/>
    <property type="project" value="UniProtKB-EC"/>
</dbReference>
<comment type="caution">
    <text evidence="2">The sequence shown here is derived from an EMBL/GenBank/DDBJ whole genome shotgun (WGS) entry which is preliminary data.</text>
</comment>
<dbReference type="SUPFAM" id="SSF53218">
    <property type="entry name" value="Molybdenum cofactor biosynthesis proteins"/>
    <property type="match status" value="1"/>
</dbReference>
<gene>
    <name evidence="2" type="ORF">FHS48_003640</name>
</gene>
<dbReference type="InterPro" id="IPR001453">
    <property type="entry name" value="MoaB/Mog_dom"/>
</dbReference>
<name>A0A7X0DNK2_NOVIT</name>
<dbReference type="AlphaFoldDB" id="A0A7X0DNK2"/>
<dbReference type="UniPathway" id="UPA00344"/>
<keyword evidence="2" id="KW-0808">Transferase</keyword>
<organism evidence="2 3">
    <name type="scientific">Novispirillum itersonii</name>
    <name type="common">Aquaspirillum itersonii</name>
    <dbReference type="NCBI Taxonomy" id="189"/>
    <lineage>
        <taxon>Bacteria</taxon>
        <taxon>Pseudomonadati</taxon>
        <taxon>Pseudomonadota</taxon>
        <taxon>Alphaproteobacteria</taxon>
        <taxon>Rhodospirillales</taxon>
        <taxon>Novispirillaceae</taxon>
        <taxon>Novispirillum</taxon>
    </lineage>
</organism>
<dbReference type="InterPro" id="IPR036425">
    <property type="entry name" value="MoaB/Mog-like_dom_sf"/>
</dbReference>
<keyword evidence="2" id="KW-0548">Nucleotidyltransferase</keyword>
<reference evidence="2 3" key="1">
    <citation type="submission" date="2020-08" db="EMBL/GenBank/DDBJ databases">
        <title>Genomic Encyclopedia of Type Strains, Phase IV (KMG-IV): sequencing the most valuable type-strain genomes for metagenomic binning, comparative biology and taxonomic classification.</title>
        <authorList>
            <person name="Goeker M."/>
        </authorList>
    </citation>
    <scope>NUCLEOTIDE SEQUENCE [LARGE SCALE GENOMIC DNA]</scope>
    <source>
        <strain evidence="2 3">DSM 11590</strain>
    </source>
</reference>
<proteinExistence type="predicted"/>
<dbReference type="SMART" id="SM00852">
    <property type="entry name" value="MoCF_biosynth"/>
    <property type="match status" value="1"/>
</dbReference>
<evidence type="ECO:0000313" key="2">
    <source>
        <dbReference type="EMBL" id="MBB6212191.1"/>
    </source>
</evidence>
<dbReference type="EC" id="2.7.7.76" evidence="2"/>
<keyword evidence="3" id="KW-1185">Reference proteome</keyword>
<dbReference type="Gene3D" id="3.40.980.10">
    <property type="entry name" value="MoaB/Mog-like domain"/>
    <property type="match status" value="1"/>
</dbReference>
<feature type="domain" description="MoaB/Mog" evidence="1">
    <location>
        <begin position="170"/>
        <end position="303"/>
    </location>
</feature>
<sequence length="340" mass="35252">MKFGPCPSPEATGCLLAHATQVGPERWTKGRLLSPADCTALTAAGINDVIVARLDAGDIGEDEAAATLAAQIVGPGVEARTATTGRVNLHATAAGVFRVDADAVNRLNAVSEAVTLATLPPFEVVEAGQMVATVKIIPFAVPTHTLAACIAAGAGTRTLSVAPWRPRRAGLIQTMVEGTKDSVLEKTRAVLAGRLSACGGTLIQERRCRHRQDTVEQALRVLAAEGCDLFLMIGASAITDRADVLPSALCGVGGQVAHLGMPVDPGNLLMLGWWADRPVLGLPGCARSPRLNGADWVLQRLAADIPVTGRDLMGMGVGGLIMDVPERPLPRAQAGSPPQT</sequence>